<reference evidence="8" key="1">
    <citation type="journal article" date="2019" name="Microbiology">
        <title>Complete Genome Sequence of an Uncultured Bacterium of the Candidate Phylum Bipolaricaulota.</title>
        <authorList>
            <person name="Kadnikov V.V."/>
            <person name="Mardanov A.V."/>
            <person name="Beletsky A.V."/>
            <person name="Frank Y.A."/>
            <person name="Karnachuk O.V."/>
            <person name="Ravin N.V."/>
        </authorList>
    </citation>
    <scope>NUCLEOTIDE SEQUENCE [LARGE SCALE GENOMIC DNA]</scope>
</reference>
<keyword evidence="5 6" id="KW-0472">Membrane</keyword>
<comment type="subcellular location">
    <subcellularLocation>
        <location evidence="1">Membrane</location>
        <topology evidence="1">Multi-pass membrane protein</topology>
    </subcellularLocation>
</comment>
<evidence type="ECO:0000256" key="3">
    <source>
        <dbReference type="ARBA" id="ARBA00022692"/>
    </source>
</evidence>
<dbReference type="RefSeq" id="WP_156204069.1">
    <property type="nucleotide sequence ID" value="NZ_CP046457.1"/>
</dbReference>
<dbReference type="CDD" id="cd16914">
    <property type="entry name" value="EcfT"/>
    <property type="match status" value="1"/>
</dbReference>
<dbReference type="GO" id="GO:0005886">
    <property type="term" value="C:plasma membrane"/>
    <property type="evidence" value="ECO:0007669"/>
    <property type="project" value="UniProtKB-ARBA"/>
</dbReference>
<evidence type="ECO:0000256" key="6">
    <source>
        <dbReference type="SAM" id="Phobius"/>
    </source>
</evidence>
<organism evidence="7 8">
    <name type="scientific">Candidatus Syntrophocurvum alkaliphilum</name>
    <dbReference type="NCBI Taxonomy" id="2293317"/>
    <lineage>
        <taxon>Bacteria</taxon>
        <taxon>Bacillati</taxon>
        <taxon>Bacillota</taxon>
        <taxon>Clostridia</taxon>
        <taxon>Eubacteriales</taxon>
        <taxon>Syntrophomonadaceae</taxon>
        <taxon>Candidatus Syntrophocurvum</taxon>
    </lineage>
</organism>
<sequence length="243" mass="27518">MILTSQNTSEFHNHLWDIRIKIVTLFLLVLGIISLNTPIMLLLSLVFLLLLALYSGLTIKFMLTRVTVLLPFLILMSIPLLLGGGISEIHYRYEFVLLLVLKALSSFIAMLIMVATQPLEEFLHALGQLKVPAPLISIIFLTYRYTLLFISEIKSTKNALQARLFKPSLQNNALQVYGEISGGMIIKAIDRSDLLYRAMSTRCFNGTMPLDNPKKICKKDILTSSIIGVLLIIMFSAERWWIM</sequence>
<evidence type="ECO:0000256" key="4">
    <source>
        <dbReference type="ARBA" id="ARBA00022989"/>
    </source>
</evidence>
<dbReference type="KEGG" id="salq:SYNTR_1670"/>
<feature type="transmembrane region" description="Helical" evidence="6">
    <location>
        <begin position="221"/>
        <end position="242"/>
    </location>
</feature>
<protein>
    <recommendedName>
        <fullName evidence="9">Transmembrane component NikQ of energizing module of nickel ECF transporter</fullName>
    </recommendedName>
</protein>
<keyword evidence="8" id="KW-1185">Reference proteome</keyword>
<gene>
    <name evidence="7" type="ORF">SYNTR_1670</name>
</gene>
<dbReference type="AlphaFoldDB" id="A0A6I6DJQ5"/>
<dbReference type="InterPro" id="IPR051611">
    <property type="entry name" value="ECF_transporter_component"/>
</dbReference>
<feature type="transmembrane region" description="Helical" evidence="6">
    <location>
        <begin position="95"/>
        <end position="115"/>
    </location>
</feature>
<evidence type="ECO:0000313" key="7">
    <source>
        <dbReference type="EMBL" id="QGU00264.1"/>
    </source>
</evidence>
<dbReference type="Proteomes" id="UP000426444">
    <property type="component" value="Chromosome"/>
</dbReference>
<dbReference type="OrthoDB" id="8585740at2"/>
<feature type="transmembrane region" description="Helical" evidence="6">
    <location>
        <begin position="61"/>
        <end position="83"/>
    </location>
</feature>
<evidence type="ECO:0000256" key="5">
    <source>
        <dbReference type="ARBA" id="ARBA00023136"/>
    </source>
</evidence>
<dbReference type="InterPro" id="IPR003339">
    <property type="entry name" value="ABC/ECF_trnsptr_transmembrane"/>
</dbReference>
<evidence type="ECO:0008006" key="9">
    <source>
        <dbReference type="Google" id="ProtNLM"/>
    </source>
</evidence>
<keyword evidence="2" id="KW-1003">Cell membrane</keyword>
<dbReference type="EMBL" id="CP046457">
    <property type="protein sequence ID" value="QGU00264.1"/>
    <property type="molecule type" value="Genomic_DNA"/>
</dbReference>
<evidence type="ECO:0000256" key="1">
    <source>
        <dbReference type="ARBA" id="ARBA00004141"/>
    </source>
</evidence>
<name>A0A6I6DJQ5_9FIRM</name>
<dbReference type="Pfam" id="PF02361">
    <property type="entry name" value="CbiQ"/>
    <property type="match status" value="1"/>
</dbReference>
<keyword evidence="3 6" id="KW-0812">Transmembrane</keyword>
<dbReference type="PANTHER" id="PTHR34857">
    <property type="entry name" value="SLL0384 PROTEIN"/>
    <property type="match status" value="1"/>
</dbReference>
<feature type="transmembrane region" description="Helical" evidence="6">
    <location>
        <begin position="22"/>
        <end position="55"/>
    </location>
</feature>
<proteinExistence type="predicted"/>
<evidence type="ECO:0000313" key="8">
    <source>
        <dbReference type="Proteomes" id="UP000426444"/>
    </source>
</evidence>
<dbReference type="PANTHER" id="PTHR34857:SF2">
    <property type="entry name" value="SLL0384 PROTEIN"/>
    <property type="match status" value="1"/>
</dbReference>
<accession>A0A6I6DJQ5</accession>
<keyword evidence="4 6" id="KW-1133">Transmembrane helix</keyword>
<evidence type="ECO:0000256" key="2">
    <source>
        <dbReference type="ARBA" id="ARBA00022475"/>
    </source>
</evidence>
<feature type="transmembrane region" description="Helical" evidence="6">
    <location>
        <begin position="135"/>
        <end position="153"/>
    </location>
</feature>